<organism evidence="1 2">
    <name type="scientific">Pelomonas parva</name>
    <dbReference type="NCBI Taxonomy" id="3299032"/>
    <lineage>
        <taxon>Bacteria</taxon>
        <taxon>Pseudomonadati</taxon>
        <taxon>Pseudomonadota</taxon>
        <taxon>Betaproteobacteria</taxon>
        <taxon>Burkholderiales</taxon>
        <taxon>Sphaerotilaceae</taxon>
        <taxon>Roseateles</taxon>
    </lineage>
</organism>
<dbReference type="RefSeq" id="WP_394480407.1">
    <property type="nucleotide sequence ID" value="NZ_JBIGHV010000005.1"/>
</dbReference>
<evidence type="ECO:0000313" key="2">
    <source>
        <dbReference type="Proteomes" id="UP001606210"/>
    </source>
</evidence>
<gene>
    <name evidence="1" type="ORF">ACG00Y_15760</name>
</gene>
<keyword evidence="2" id="KW-1185">Reference proteome</keyword>
<evidence type="ECO:0000313" key="1">
    <source>
        <dbReference type="EMBL" id="MFG6431386.1"/>
    </source>
</evidence>
<accession>A0ABW7F664</accession>
<comment type="caution">
    <text evidence="1">The sequence shown here is derived from an EMBL/GenBank/DDBJ whole genome shotgun (WGS) entry which is preliminary data.</text>
</comment>
<proteinExistence type="predicted"/>
<name>A0ABW7F664_9BURK</name>
<dbReference type="InterPro" id="IPR019239">
    <property type="entry name" value="VapB_antitoxin"/>
</dbReference>
<sequence length="68" mass="7709">MRTTVTLDDELYQRAVEMSDNKLEGARLIEEAVRMYVQTRAAQRLIALGGSVPDMPPIPRRRPVVEPT</sequence>
<dbReference type="Proteomes" id="UP001606210">
    <property type="component" value="Unassembled WGS sequence"/>
</dbReference>
<dbReference type="Pfam" id="PF09957">
    <property type="entry name" value="VapB_antitoxin"/>
    <property type="match status" value="1"/>
</dbReference>
<reference evidence="1 2" key="1">
    <citation type="submission" date="2024-08" db="EMBL/GenBank/DDBJ databases">
        <authorList>
            <person name="Lu H."/>
        </authorList>
    </citation>
    <scope>NUCLEOTIDE SEQUENCE [LARGE SCALE GENOMIC DNA]</scope>
    <source>
        <strain evidence="1 2">LYH14W</strain>
    </source>
</reference>
<protein>
    <submittedName>
        <fullName evidence="1">Type II toxin-antitoxin system VapB family antitoxin</fullName>
    </submittedName>
</protein>
<dbReference type="EMBL" id="JBIGHV010000005">
    <property type="protein sequence ID" value="MFG6431386.1"/>
    <property type="molecule type" value="Genomic_DNA"/>
</dbReference>